<dbReference type="GO" id="GO:0016236">
    <property type="term" value="P:macroautophagy"/>
    <property type="evidence" value="ECO:0007669"/>
    <property type="project" value="TreeGrafter"/>
</dbReference>
<dbReference type="Gene3D" id="2.130.10.10">
    <property type="entry name" value="YVTN repeat-like/Quinoprotein amine dehydrogenase"/>
    <property type="match status" value="1"/>
</dbReference>
<dbReference type="GO" id="GO:0009267">
    <property type="term" value="P:cellular response to starvation"/>
    <property type="evidence" value="ECO:0007669"/>
    <property type="project" value="TreeGrafter"/>
</dbReference>
<feature type="compositionally biased region" description="Acidic residues" evidence="2">
    <location>
        <begin position="7"/>
        <end position="20"/>
    </location>
</feature>
<accession>A0A4P9YUW6</accession>
<dbReference type="PANTHER" id="PTHR12616:SF1">
    <property type="entry name" value="VACUOLAR PROTEIN SORTING-ASSOCIATED PROTEIN 41 HOMOLOG"/>
    <property type="match status" value="1"/>
</dbReference>
<dbReference type="SUPFAM" id="SSF50978">
    <property type="entry name" value="WD40 repeat-like"/>
    <property type="match status" value="1"/>
</dbReference>
<dbReference type="GO" id="GO:0006623">
    <property type="term" value="P:protein targeting to vacuole"/>
    <property type="evidence" value="ECO:0007669"/>
    <property type="project" value="InterPro"/>
</dbReference>
<dbReference type="Pfam" id="PF23556">
    <property type="entry name" value="TPR_Vps41"/>
    <property type="match status" value="1"/>
</dbReference>
<dbReference type="InterPro" id="IPR036322">
    <property type="entry name" value="WD40_repeat_dom_sf"/>
</dbReference>
<evidence type="ECO:0000256" key="2">
    <source>
        <dbReference type="SAM" id="MobiDB-lite"/>
    </source>
</evidence>
<organism evidence="4 5">
    <name type="scientific">Syncephalis pseudoplumigaleata</name>
    <dbReference type="NCBI Taxonomy" id="1712513"/>
    <lineage>
        <taxon>Eukaryota</taxon>
        <taxon>Fungi</taxon>
        <taxon>Fungi incertae sedis</taxon>
        <taxon>Zoopagomycota</taxon>
        <taxon>Zoopagomycotina</taxon>
        <taxon>Zoopagomycetes</taxon>
        <taxon>Zoopagales</taxon>
        <taxon>Piptocephalidaceae</taxon>
        <taxon>Syncephalis</taxon>
    </lineage>
</organism>
<dbReference type="Proteomes" id="UP000278143">
    <property type="component" value="Unassembled WGS sequence"/>
</dbReference>
<keyword evidence="5" id="KW-1185">Reference proteome</keyword>
<feature type="domain" description="Vps41 beta-propeller" evidence="3">
    <location>
        <begin position="23"/>
        <end position="334"/>
    </location>
</feature>
<dbReference type="InterPro" id="IPR045111">
    <property type="entry name" value="Vps41/Vps8"/>
</dbReference>
<dbReference type="GO" id="GO:0034058">
    <property type="term" value="P:endosomal vesicle fusion"/>
    <property type="evidence" value="ECO:0007669"/>
    <property type="project" value="TreeGrafter"/>
</dbReference>
<dbReference type="PANTHER" id="PTHR12616">
    <property type="entry name" value="VACUOLAR PROTEIN SORTING VPS41"/>
    <property type="match status" value="1"/>
</dbReference>
<dbReference type="EMBL" id="KZ991397">
    <property type="protein sequence ID" value="RKP23011.1"/>
    <property type="molecule type" value="Genomic_DNA"/>
</dbReference>
<keyword evidence="1" id="KW-0853">WD repeat</keyword>
<evidence type="ECO:0000256" key="1">
    <source>
        <dbReference type="PROSITE-ProRule" id="PRU00221"/>
    </source>
</evidence>
<dbReference type="PROSITE" id="PS50082">
    <property type="entry name" value="WD_REPEATS_2"/>
    <property type="match status" value="1"/>
</dbReference>
<dbReference type="AlphaFoldDB" id="A0A4P9YUW6"/>
<gene>
    <name evidence="4" type="ORF">SYNPS1DRAFT_25028</name>
</gene>
<dbReference type="OrthoDB" id="244107at2759"/>
<sequence length="506" mass="56229">MEHPPEQEEEEEEEEDDDEEPHLKYQRVTATNVVEIFKKDAASAILVSDRFMIIGTHWGMVHIMDFAGNEIKQYRAHAATVQSLSIDQAGEYVASASDDGRVVIQSLYAEQSPVIFDYMRPLKCVAIEPNYARSTARRVVSGWFGSKHVTLHSGTGPIGAVSWRNHLIAITFIDRPSDSPRADLYQCHLRWRSDSVLLIGWANCIKIAVVKSREAAAAAGRSDASILYVEITSVLSTDYIVSGIAPYSDMTLVLAYTLDELDTDEATSDLERQKRKAGSLPELRILDADGEEISADALAVTGYEFYQPNDYNLACAAAGDLFYVLGPKDLVVAEARTADDHIAWLLARERYEDALACAQSTEEQEGVASLSPEHTVEAIGQAYLSTLFDQGTIAAVEAYATAAKWCPTVLRKNTQLWEQWVFAFASVDQLKVVIPYLPIKEETQLSSTVYEMVLVHFLNIDHEQLRLTLQQWPCQLYDVHSVVVAIEDAIQASPTDTALMECLALL</sequence>
<evidence type="ECO:0000259" key="3">
    <source>
        <dbReference type="Pfam" id="PF23411"/>
    </source>
</evidence>
<dbReference type="GO" id="GO:0030897">
    <property type="term" value="C:HOPS complex"/>
    <property type="evidence" value="ECO:0007669"/>
    <property type="project" value="TreeGrafter"/>
</dbReference>
<reference evidence="5" key="1">
    <citation type="journal article" date="2018" name="Nat. Microbiol.">
        <title>Leveraging single-cell genomics to expand the fungal tree of life.</title>
        <authorList>
            <person name="Ahrendt S.R."/>
            <person name="Quandt C.A."/>
            <person name="Ciobanu D."/>
            <person name="Clum A."/>
            <person name="Salamov A."/>
            <person name="Andreopoulos B."/>
            <person name="Cheng J.F."/>
            <person name="Woyke T."/>
            <person name="Pelin A."/>
            <person name="Henrissat B."/>
            <person name="Reynolds N.K."/>
            <person name="Benny G.L."/>
            <person name="Smith M.E."/>
            <person name="James T.Y."/>
            <person name="Grigoriev I.V."/>
        </authorList>
    </citation>
    <scope>NUCLEOTIDE SEQUENCE [LARGE SCALE GENOMIC DNA]</scope>
    <source>
        <strain evidence="5">Benny S71-1</strain>
    </source>
</reference>
<evidence type="ECO:0000313" key="5">
    <source>
        <dbReference type="Proteomes" id="UP000278143"/>
    </source>
</evidence>
<dbReference type="InterPro" id="IPR015943">
    <property type="entry name" value="WD40/YVTN_repeat-like_dom_sf"/>
</dbReference>
<dbReference type="Pfam" id="PF23411">
    <property type="entry name" value="Beta-prop_Vps41"/>
    <property type="match status" value="1"/>
</dbReference>
<proteinExistence type="predicted"/>
<evidence type="ECO:0000313" key="4">
    <source>
        <dbReference type="EMBL" id="RKP23011.1"/>
    </source>
</evidence>
<protein>
    <recommendedName>
        <fullName evidence="3">Vps41 beta-propeller domain-containing protein</fullName>
    </recommendedName>
</protein>
<dbReference type="GO" id="GO:0005770">
    <property type="term" value="C:late endosome"/>
    <property type="evidence" value="ECO:0007669"/>
    <property type="project" value="TreeGrafter"/>
</dbReference>
<feature type="region of interest" description="Disordered" evidence="2">
    <location>
        <begin position="1"/>
        <end position="22"/>
    </location>
</feature>
<dbReference type="InterPro" id="IPR001680">
    <property type="entry name" value="WD40_rpt"/>
</dbReference>
<name>A0A4P9YUW6_9FUNG</name>
<feature type="repeat" description="WD" evidence="1">
    <location>
        <begin position="74"/>
        <end position="104"/>
    </location>
</feature>
<dbReference type="InterPro" id="IPR057780">
    <property type="entry name" value="Beta-prop_Vps41"/>
</dbReference>